<dbReference type="AlphaFoldDB" id="A0A917M0X4"/>
<proteinExistence type="predicted"/>
<keyword evidence="2" id="KW-1185">Reference proteome</keyword>
<organism evidence="1 2">
    <name type="scientific">Edaphobacter dinghuensis</name>
    <dbReference type="NCBI Taxonomy" id="1560005"/>
    <lineage>
        <taxon>Bacteria</taxon>
        <taxon>Pseudomonadati</taxon>
        <taxon>Acidobacteriota</taxon>
        <taxon>Terriglobia</taxon>
        <taxon>Terriglobales</taxon>
        <taxon>Acidobacteriaceae</taxon>
        <taxon>Edaphobacter</taxon>
    </lineage>
</organism>
<dbReference type="Proteomes" id="UP000647241">
    <property type="component" value="Unassembled WGS sequence"/>
</dbReference>
<accession>A0A917M0X4</accession>
<name>A0A917M0X4_9BACT</name>
<sequence>MTQADLVTAIGNTLTQIDSTLMNPDLINQAAKWQQVYAMRKHLDDQQRVLVAATIQADDASFQALTAQIQQAIKQLQQVIDNLKKIDSIINTIAQISADLDEILKAVS</sequence>
<dbReference type="EMBL" id="BMGT01000001">
    <property type="protein sequence ID" value="GGG69569.1"/>
    <property type="molecule type" value="Genomic_DNA"/>
</dbReference>
<evidence type="ECO:0000313" key="1">
    <source>
        <dbReference type="EMBL" id="GGG69569.1"/>
    </source>
</evidence>
<comment type="caution">
    <text evidence="1">The sequence shown here is derived from an EMBL/GenBank/DDBJ whole genome shotgun (WGS) entry which is preliminary data.</text>
</comment>
<protein>
    <submittedName>
        <fullName evidence="1">Uncharacterized protein</fullName>
    </submittedName>
</protein>
<evidence type="ECO:0000313" key="2">
    <source>
        <dbReference type="Proteomes" id="UP000647241"/>
    </source>
</evidence>
<reference evidence="1" key="1">
    <citation type="journal article" date="2014" name="Int. J. Syst. Evol. Microbiol.">
        <title>Complete genome sequence of Corynebacterium casei LMG S-19264T (=DSM 44701T), isolated from a smear-ripened cheese.</title>
        <authorList>
            <consortium name="US DOE Joint Genome Institute (JGI-PGF)"/>
            <person name="Walter F."/>
            <person name="Albersmeier A."/>
            <person name="Kalinowski J."/>
            <person name="Ruckert C."/>
        </authorList>
    </citation>
    <scope>NUCLEOTIDE SEQUENCE</scope>
    <source>
        <strain evidence="1">CGMCC 1.12997</strain>
    </source>
</reference>
<gene>
    <name evidence="1" type="ORF">GCM10011585_09560</name>
</gene>
<reference evidence="1" key="2">
    <citation type="submission" date="2020-09" db="EMBL/GenBank/DDBJ databases">
        <authorList>
            <person name="Sun Q."/>
            <person name="Zhou Y."/>
        </authorList>
    </citation>
    <scope>NUCLEOTIDE SEQUENCE</scope>
    <source>
        <strain evidence="1">CGMCC 1.12997</strain>
    </source>
</reference>